<name>A0A919AXP1_9ACTN</name>
<keyword evidence="5" id="KW-0573">Peptidoglycan synthesis</keyword>
<feature type="active site" description="Acyl-ester intermediate" evidence="7">
    <location>
        <position position="70"/>
    </location>
</feature>
<dbReference type="GO" id="GO:0071555">
    <property type="term" value="P:cell wall organization"/>
    <property type="evidence" value="ECO:0007669"/>
    <property type="project" value="UniProtKB-KW"/>
</dbReference>
<keyword evidence="12" id="KW-0121">Carboxypeptidase</keyword>
<sequence length="308" mass="32682">MESCGGSATRRWGTALTASTAAVAACLPAGPAEAAAGPPGVTARGAYLLDSGADRALWGKAADARLPMASTTKIMTAVVVLDEHAGDLAQQVTVKQSYRDWVERRQASTADLRTGDRLTVRQLLYALMLPSGCDAAYALADTFGTGDTEAGRTASFVAAMNDKARELGLRDTHYDSFDGNSTGGANYTSARDLARLTRHAMRNDLLVNVVKSSGTQQKAANVNRLYTWYNTNKLLGSYPGVIGVKTGSTRAAGPCLVFAARRDGRTVVGVLLNDPAGRYPDAAKMLDYAYHVRTPLRLRTLPPGAHED</sequence>
<dbReference type="InterPro" id="IPR012338">
    <property type="entry name" value="Beta-lactam/transpept-like"/>
</dbReference>
<evidence type="ECO:0000313" key="12">
    <source>
        <dbReference type="EMBL" id="GHF30640.1"/>
    </source>
</evidence>
<organism evidence="12 13">
    <name type="scientific">Streptomyces mashuensis</name>
    <dbReference type="NCBI Taxonomy" id="33904"/>
    <lineage>
        <taxon>Bacteria</taxon>
        <taxon>Bacillati</taxon>
        <taxon>Actinomycetota</taxon>
        <taxon>Actinomycetes</taxon>
        <taxon>Kitasatosporales</taxon>
        <taxon>Streptomycetaceae</taxon>
        <taxon>Streptomyces</taxon>
    </lineage>
</organism>
<evidence type="ECO:0000256" key="5">
    <source>
        <dbReference type="ARBA" id="ARBA00022984"/>
    </source>
</evidence>
<evidence type="ECO:0000256" key="9">
    <source>
        <dbReference type="RuleBase" id="RU004016"/>
    </source>
</evidence>
<evidence type="ECO:0000256" key="6">
    <source>
        <dbReference type="ARBA" id="ARBA00023316"/>
    </source>
</evidence>
<keyword evidence="3" id="KW-0378">Hydrolase</keyword>
<dbReference type="SUPFAM" id="SSF56601">
    <property type="entry name" value="beta-lactamase/transpeptidase-like"/>
    <property type="match status" value="1"/>
</dbReference>
<feature type="binding site" evidence="8">
    <location>
        <position position="245"/>
    </location>
    <ligand>
        <name>substrate</name>
    </ligand>
</feature>
<evidence type="ECO:0000256" key="1">
    <source>
        <dbReference type="ARBA" id="ARBA00007164"/>
    </source>
</evidence>
<evidence type="ECO:0000256" key="4">
    <source>
        <dbReference type="ARBA" id="ARBA00022960"/>
    </source>
</evidence>
<feature type="chain" id="PRO_5037298738" evidence="10">
    <location>
        <begin position="35"/>
        <end position="308"/>
    </location>
</feature>
<feature type="active site" evidence="7">
    <location>
        <position position="131"/>
    </location>
</feature>
<reference evidence="12" key="1">
    <citation type="journal article" date="2014" name="Int. J. Syst. Evol. Microbiol.">
        <title>Complete genome sequence of Corynebacterium casei LMG S-19264T (=DSM 44701T), isolated from a smear-ripened cheese.</title>
        <authorList>
            <consortium name="US DOE Joint Genome Institute (JGI-PGF)"/>
            <person name="Walter F."/>
            <person name="Albersmeier A."/>
            <person name="Kalinowski J."/>
            <person name="Ruckert C."/>
        </authorList>
    </citation>
    <scope>NUCLEOTIDE SEQUENCE</scope>
    <source>
        <strain evidence="12">JCM 4059</strain>
    </source>
</reference>
<dbReference type="PANTHER" id="PTHR21581:SF33">
    <property type="entry name" value="D-ALANYL-D-ALANINE CARBOXYPEPTIDASE DACB"/>
    <property type="match status" value="1"/>
</dbReference>
<keyword evidence="4" id="KW-0133">Cell shape</keyword>
<dbReference type="PANTHER" id="PTHR21581">
    <property type="entry name" value="D-ALANYL-D-ALANINE CARBOXYPEPTIDASE"/>
    <property type="match status" value="1"/>
</dbReference>
<keyword evidence="6" id="KW-0961">Cell wall biogenesis/degradation</keyword>
<dbReference type="GO" id="GO:0009252">
    <property type="term" value="P:peptidoglycan biosynthetic process"/>
    <property type="evidence" value="ECO:0007669"/>
    <property type="project" value="UniProtKB-KW"/>
</dbReference>
<evidence type="ECO:0000313" key="13">
    <source>
        <dbReference type="Proteomes" id="UP000638313"/>
    </source>
</evidence>
<evidence type="ECO:0000259" key="11">
    <source>
        <dbReference type="Pfam" id="PF00768"/>
    </source>
</evidence>
<feature type="active site" description="Proton acceptor" evidence="7">
    <location>
        <position position="73"/>
    </location>
</feature>
<keyword evidence="13" id="KW-1185">Reference proteome</keyword>
<accession>A0A919AXP1</accession>
<dbReference type="InterPro" id="IPR018044">
    <property type="entry name" value="Peptidase_S11"/>
</dbReference>
<evidence type="ECO:0000256" key="10">
    <source>
        <dbReference type="SAM" id="SignalP"/>
    </source>
</evidence>
<dbReference type="AlphaFoldDB" id="A0A919AXP1"/>
<comment type="similarity">
    <text evidence="1 9">Belongs to the peptidase S11 family.</text>
</comment>
<dbReference type="RefSeq" id="WP_190128087.1">
    <property type="nucleotide sequence ID" value="NZ_BNBD01000001.1"/>
</dbReference>
<keyword evidence="2 10" id="KW-0732">Signal</keyword>
<feature type="signal peptide" evidence="10">
    <location>
        <begin position="1"/>
        <end position="34"/>
    </location>
</feature>
<reference evidence="12" key="2">
    <citation type="submission" date="2020-09" db="EMBL/GenBank/DDBJ databases">
        <authorList>
            <person name="Sun Q."/>
            <person name="Ohkuma M."/>
        </authorList>
    </citation>
    <scope>NUCLEOTIDE SEQUENCE</scope>
    <source>
        <strain evidence="12">JCM 4059</strain>
    </source>
</reference>
<keyword evidence="12" id="KW-0645">Protease</keyword>
<evidence type="ECO:0000256" key="3">
    <source>
        <dbReference type="ARBA" id="ARBA00022801"/>
    </source>
</evidence>
<dbReference type="GO" id="GO:0008360">
    <property type="term" value="P:regulation of cell shape"/>
    <property type="evidence" value="ECO:0007669"/>
    <property type="project" value="UniProtKB-KW"/>
</dbReference>
<evidence type="ECO:0000256" key="7">
    <source>
        <dbReference type="PIRSR" id="PIRSR618044-1"/>
    </source>
</evidence>
<feature type="domain" description="Peptidase S11 D-alanyl-D-alanine carboxypeptidase A N-terminal" evidence="11">
    <location>
        <begin position="35"/>
        <end position="275"/>
    </location>
</feature>
<proteinExistence type="inferred from homology"/>
<dbReference type="Pfam" id="PF00768">
    <property type="entry name" value="Peptidase_S11"/>
    <property type="match status" value="1"/>
</dbReference>
<dbReference type="GO" id="GO:0006508">
    <property type="term" value="P:proteolysis"/>
    <property type="evidence" value="ECO:0007669"/>
    <property type="project" value="InterPro"/>
</dbReference>
<dbReference type="InterPro" id="IPR001967">
    <property type="entry name" value="Peptidase_S11_N"/>
</dbReference>
<dbReference type="PRINTS" id="PR00725">
    <property type="entry name" value="DADACBPTASE1"/>
</dbReference>
<dbReference type="GO" id="GO:0009002">
    <property type="term" value="F:serine-type D-Ala-D-Ala carboxypeptidase activity"/>
    <property type="evidence" value="ECO:0007669"/>
    <property type="project" value="InterPro"/>
</dbReference>
<dbReference type="Proteomes" id="UP000638313">
    <property type="component" value="Unassembled WGS sequence"/>
</dbReference>
<evidence type="ECO:0000256" key="8">
    <source>
        <dbReference type="PIRSR" id="PIRSR618044-2"/>
    </source>
</evidence>
<gene>
    <name evidence="12" type="ORF">GCM10010218_09920</name>
</gene>
<protein>
    <submittedName>
        <fullName evidence="12">D-alanyl-D-alanine carboxypeptidase</fullName>
    </submittedName>
</protein>
<evidence type="ECO:0000256" key="2">
    <source>
        <dbReference type="ARBA" id="ARBA00022729"/>
    </source>
</evidence>
<dbReference type="EMBL" id="BNBD01000001">
    <property type="protein sequence ID" value="GHF30640.1"/>
    <property type="molecule type" value="Genomic_DNA"/>
</dbReference>
<dbReference type="Gene3D" id="3.40.710.10">
    <property type="entry name" value="DD-peptidase/beta-lactamase superfamily"/>
    <property type="match status" value="1"/>
</dbReference>
<comment type="caution">
    <text evidence="12">The sequence shown here is derived from an EMBL/GenBank/DDBJ whole genome shotgun (WGS) entry which is preliminary data.</text>
</comment>